<feature type="transmembrane region" description="Helical" evidence="7">
    <location>
        <begin position="285"/>
        <end position="306"/>
    </location>
</feature>
<dbReference type="SUPFAM" id="SSF161098">
    <property type="entry name" value="MetI-like"/>
    <property type="match status" value="1"/>
</dbReference>
<dbReference type="GO" id="GO:0005886">
    <property type="term" value="C:plasma membrane"/>
    <property type="evidence" value="ECO:0007669"/>
    <property type="project" value="UniProtKB-SubCell"/>
</dbReference>
<dbReference type="PANTHER" id="PTHR43227:SF8">
    <property type="entry name" value="DIACETYLCHITOBIOSE UPTAKE SYSTEM PERMEASE PROTEIN DASB"/>
    <property type="match status" value="1"/>
</dbReference>
<evidence type="ECO:0000256" key="4">
    <source>
        <dbReference type="ARBA" id="ARBA00022692"/>
    </source>
</evidence>
<evidence type="ECO:0000256" key="1">
    <source>
        <dbReference type="ARBA" id="ARBA00004651"/>
    </source>
</evidence>
<feature type="transmembrane region" description="Helical" evidence="7">
    <location>
        <begin position="95"/>
        <end position="115"/>
    </location>
</feature>
<gene>
    <name evidence="9" type="ordered locus">Kfla_2133</name>
</gene>
<dbReference type="PANTHER" id="PTHR43227">
    <property type="entry name" value="BLL4140 PROTEIN"/>
    <property type="match status" value="1"/>
</dbReference>
<comment type="similarity">
    <text evidence="7">Belongs to the binding-protein-dependent transport system permease family.</text>
</comment>
<dbReference type="InterPro" id="IPR035906">
    <property type="entry name" value="MetI-like_sf"/>
</dbReference>
<dbReference type="STRING" id="479435.Kfla_2133"/>
<keyword evidence="2 7" id="KW-0813">Transport</keyword>
<reference evidence="10" key="1">
    <citation type="submission" date="2009-09" db="EMBL/GenBank/DDBJ databases">
        <title>The complete genome of Kribbella flavida DSM 17836.</title>
        <authorList>
            <consortium name="US DOE Joint Genome Institute (JGI-PGF)"/>
            <person name="Lucas S."/>
            <person name="Copeland A."/>
            <person name="Lapidus A."/>
            <person name="Glavina del Rio T."/>
            <person name="Dalin E."/>
            <person name="Tice H."/>
            <person name="Bruce D."/>
            <person name="Goodwin L."/>
            <person name="Pitluck S."/>
            <person name="Kyrpides N."/>
            <person name="Mavromatis K."/>
            <person name="Ivanova N."/>
            <person name="Saunders E."/>
            <person name="Brettin T."/>
            <person name="Detter J.C."/>
            <person name="Han C."/>
            <person name="Larimer F."/>
            <person name="Land M."/>
            <person name="Hauser L."/>
            <person name="Markowitz V."/>
            <person name="Cheng J.-F."/>
            <person name="Hugenholtz P."/>
            <person name="Woyke T."/>
            <person name="Wu D."/>
            <person name="Pukall R."/>
            <person name="Klenk H.-P."/>
            <person name="Eisen J.A."/>
        </authorList>
    </citation>
    <scope>NUCLEOTIDE SEQUENCE [LARGE SCALE GENOMIC DNA]</scope>
    <source>
        <strain evidence="10">DSM 17836 / JCM 10339 / NBRC 14399</strain>
    </source>
</reference>
<feature type="transmembrane region" description="Helical" evidence="7">
    <location>
        <begin position="127"/>
        <end position="150"/>
    </location>
</feature>
<dbReference type="InterPro" id="IPR050809">
    <property type="entry name" value="UgpAE/MalFG_permease"/>
</dbReference>
<keyword evidence="3" id="KW-1003">Cell membrane</keyword>
<keyword evidence="6 7" id="KW-0472">Membrane</keyword>
<dbReference type="CDD" id="cd06261">
    <property type="entry name" value="TM_PBP2"/>
    <property type="match status" value="1"/>
</dbReference>
<accession>D2PS91</accession>
<dbReference type="RefSeq" id="WP_012919771.1">
    <property type="nucleotide sequence ID" value="NC_013729.1"/>
</dbReference>
<dbReference type="eggNOG" id="COG1175">
    <property type="taxonomic scope" value="Bacteria"/>
</dbReference>
<evidence type="ECO:0000313" key="9">
    <source>
        <dbReference type="EMBL" id="ADB31215.1"/>
    </source>
</evidence>
<dbReference type="Proteomes" id="UP000007967">
    <property type="component" value="Chromosome"/>
</dbReference>
<keyword evidence="10" id="KW-1185">Reference proteome</keyword>
<dbReference type="EMBL" id="CP001736">
    <property type="protein sequence ID" value="ADB31215.1"/>
    <property type="molecule type" value="Genomic_DNA"/>
</dbReference>
<dbReference type="AlphaFoldDB" id="D2PS91"/>
<comment type="subcellular location">
    <subcellularLocation>
        <location evidence="1 7">Cell membrane</location>
        <topology evidence="1 7">Multi-pass membrane protein</topology>
    </subcellularLocation>
</comment>
<dbReference type="GO" id="GO:0055085">
    <property type="term" value="P:transmembrane transport"/>
    <property type="evidence" value="ECO:0007669"/>
    <property type="project" value="InterPro"/>
</dbReference>
<evidence type="ECO:0000256" key="3">
    <source>
        <dbReference type="ARBA" id="ARBA00022475"/>
    </source>
</evidence>
<evidence type="ECO:0000256" key="5">
    <source>
        <dbReference type="ARBA" id="ARBA00022989"/>
    </source>
</evidence>
<evidence type="ECO:0000256" key="6">
    <source>
        <dbReference type="ARBA" id="ARBA00023136"/>
    </source>
</evidence>
<evidence type="ECO:0000256" key="2">
    <source>
        <dbReference type="ARBA" id="ARBA00022448"/>
    </source>
</evidence>
<dbReference type="Gene3D" id="1.10.3720.10">
    <property type="entry name" value="MetI-like"/>
    <property type="match status" value="1"/>
</dbReference>
<feature type="transmembrane region" description="Helical" evidence="7">
    <location>
        <begin position="34"/>
        <end position="58"/>
    </location>
</feature>
<feature type="transmembrane region" description="Helical" evidence="7">
    <location>
        <begin position="231"/>
        <end position="251"/>
    </location>
</feature>
<keyword evidence="4 7" id="KW-0812">Transmembrane</keyword>
<evidence type="ECO:0000259" key="8">
    <source>
        <dbReference type="PROSITE" id="PS50928"/>
    </source>
</evidence>
<sequence>MFRASIEQKEGGDAMADSAVPRPRRAWLHRDTKGWIFVGPFLAVFALTFLAPIGYALYLSLYREQAFFGGTTFVGLANYADVLADAKFWEAFGRVALFLVVQVPVMLVLALLAALAIDSARLHAAGFFRIVIFLPYAVPGVVAVLLWGYLYGTNFGLAADLNDLFGGSAIQPLSQSWMLPSIANIVTWEFVGYNMLIFYSALRTVPEELYEAAAIDGAGTFRTVLAVKLPALRGAIVIATIFSIIGSFQLFNEPNILRTLAPNVITTYLTPNMYAYNLSFAGQQFNYSATVALVMGLITAVIAYVVQLRGSREAL</sequence>
<feature type="domain" description="ABC transmembrane type-1" evidence="8">
    <location>
        <begin position="92"/>
        <end position="306"/>
    </location>
</feature>
<dbReference type="KEGG" id="kfl:Kfla_2133"/>
<protein>
    <submittedName>
        <fullName evidence="9">Binding-protein-dependent transport systems inner membrane component</fullName>
    </submittedName>
</protein>
<organism evidence="9 10">
    <name type="scientific">Kribbella flavida (strain DSM 17836 / JCM 10339 / NBRC 14399)</name>
    <dbReference type="NCBI Taxonomy" id="479435"/>
    <lineage>
        <taxon>Bacteria</taxon>
        <taxon>Bacillati</taxon>
        <taxon>Actinomycetota</taxon>
        <taxon>Actinomycetes</taxon>
        <taxon>Propionibacteriales</taxon>
        <taxon>Kribbellaceae</taxon>
        <taxon>Kribbella</taxon>
    </lineage>
</organism>
<evidence type="ECO:0000256" key="7">
    <source>
        <dbReference type="RuleBase" id="RU363032"/>
    </source>
</evidence>
<dbReference type="PROSITE" id="PS50928">
    <property type="entry name" value="ABC_TM1"/>
    <property type="match status" value="1"/>
</dbReference>
<name>D2PS91_KRIFD</name>
<reference evidence="9 10" key="2">
    <citation type="journal article" date="2010" name="Stand. Genomic Sci.">
        <title>Complete genome sequence of Kribbella flavida type strain (IFO 14399).</title>
        <authorList>
            <person name="Pukall R."/>
            <person name="Lapidus A."/>
            <person name="Glavina Del Rio T."/>
            <person name="Copeland A."/>
            <person name="Tice H."/>
            <person name="Cheng J.-F."/>
            <person name="Lucas S."/>
            <person name="Chen F."/>
            <person name="Nolan M."/>
            <person name="LaButti K."/>
            <person name="Pati A."/>
            <person name="Ivanova N."/>
            <person name="Mavrommatis K."/>
            <person name="Mikhailova N."/>
            <person name="Pitluck S."/>
            <person name="Bruce D."/>
            <person name="Goodwin L."/>
            <person name="Land M."/>
            <person name="Hauser L."/>
            <person name="Chang Y.-J."/>
            <person name="Jeffries C.D."/>
            <person name="Chen A."/>
            <person name="Palaniappan K."/>
            <person name="Chain P."/>
            <person name="Rohde M."/>
            <person name="Goeker M."/>
            <person name="Bristow J."/>
            <person name="Eisen J.A."/>
            <person name="Markowitz V."/>
            <person name="Hugenholtz P."/>
            <person name="Kyrpides N.C."/>
            <person name="Klenk H.-P."/>
            <person name="Brettin T."/>
        </authorList>
    </citation>
    <scope>NUCLEOTIDE SEQUENCE [LARGE SCALE GENOMIC DNA]</scope>
    <source>
        <strain evidence="10">DSM 17836 / JCM 10339 / NBRC 14399</strain>
    </source>
</reference>
<proteinExistence type="inferred from homology"/>
<dbReference type="HOGENOM" id="CLU_016047_0_2_11"/>
<dbReference type="Pfam" id="PF00528">
    <property type="entry name" value="BPD_transp_1"/>
    <property type="match status" value="1"/>
</dbReference>
<evidence type="ECO:0000313" key="10">
    <source>
        <dbReference type="Proteomes" id="UP000007967"/>
    </source>
</evidence>
<keyword evidence="5 7" id="KW-1133">Transmembrane helix</keyword>
<dbReference type="InterPro" id="IPR000515">
    <property type="entry name" value="MetI-like"/>
</dbReference>